<organism evidence="9 10">
    <name type="scientific">Maudiozyma barnettii</name>
    <dbReference type="NCBI Taxonomy" id="61262"/>
    <lineage>
        <taxon>Eukaryota</taxon>
        <taxon>Fungi</taxon>
        <taxon>Dikarya</taxon>
        <taxon>Ascomycota</taxon>
        <taxon>Saccharomycotina</taxon>
        <taxon>Saccharomycetes</taxon>
        <taxon>Saccharomycetales</taxon>
        <taxon>Saccharomycetaceae</taxon>
        <taxon>Maudiozyma</taxon>
    </lineage>
</organism>
<keyword evidence="3" id="KW-0539">Nucleus</keyword>
<dbReference type="Pfam" id="PF10433">
    <property type="entry name" value="Beta-prop_RSE1_1st"/>
    <property type="match status" value="1"/>
</dbReference>
<dbReference type="Proteomes" id="UP000644660">
    <property type="component" value="Unassembled WGS sequence"/>
</dbReference>
<accession>A0A8H2ZHF9</accession>
<evidence type="ECO:0000259" key="7">
    <source>
        <dbReference type="Pfam" id="PF10433"/>
    </source>
</evidence>
<dbReference type="GeneID" id="64857730"/>
<evidence type="ECO:0000256" key="5">
    <source>
        <dbReference type="SAM" id="MobiDB-lite"/>
    </source>
</evidence>
<feature type="compositionally biased region" description="Acidic residues" evidence="5">
    <location>
        <begin position="721"/>
        <end position="733"/>
    </location>
</feature>
<dbReference type="GO" id="GO:0006397">
    <property type="term" value="P:mRNA processing"/>
    <property type="evidence" value="ECO:0007669"/>
    <property type="project" value="UniProtKB-KW"/>
</dbReference>
<dbReference type="InterPro" id="IPR018846">
    <property type="entry name" value="Beta-prop_RSE1/DDB1/CPSF1_1st"/>
</dbReference>
<dbReference type="PANTHER" id="PTHR10644">
    <property type="entry name" value="DNA REPAIR/RNA PROCESSING CPSF FAMILY"/>
    <property type="match status" value="1"/>
</dbReference>
<keyword evidence="2" id="KW-0507">mRNA processing</keyword>
<evidence type="ECO:0000259" key="8">
    <source>
        <dbReference type="Pfam" id="PF23726"/>
    </source>
</evidence>
<proteinExistence type="predicted"/>
<evidence type="ECO:0000256" key="4">
    <source>
        <dbReference type="SAM" id="Coils"/>
    </source>
</evidence>
<evidence type="ECO:0000313" key="9">
    <source>
        <dbReference type="EMBL" id="CAB4254723.1"/>
    </source>
</evidence>
<feature type="compositionally biased region" description="Basic and acidic residues" evidence="5">
    <location>
        <begin position="734"/>
        <end position="750"/>
    </location>
</feature>
<keyword evidence="4" id="KW-0175">Coiled coil</keyword>
<dbReference type="EMBL" id="CAEFZW010000004">
    <property type="protein sequence ID" value="CAB4254723.1"/>
    <property type="molecule type" value="Genomic_DNA"/>
</dbReference>
<evidence type="ECO:0000256" key="1">
    <source>
        <dbReference type="ARBA" id="ARBA00004123"/>
    </source>
</evidence>
<evidence type="ECO:0000256" key="3">
    <source>
        <dbReference type="ARBA" id="ARBA00023242"/>
    </source>
</evidence>
<sequence length="1304" mass="147650">MIINDDEPYLYNLTLRKQSNYTHACSGSFTLQGSHQVCLATENSIEIYDLSEGDLHHRPVVTIDKIDSTITSICTIPNSNTNSSNNTLSKILLLTDSGNVTLLQYDTISNTLKPISIEPLTRSSMRRTAPLSLSAVDPLGRCIFISSLEKFGYMYTINHTSNSPLSSPVEVIRPGSITLSIVGCSGQVYDNPTFAALEYLPVPHLTFYSLDLNLNHVIKGKTYPFKKKDPNFLLALPDLSKFDIIESFNDEIEATNPFVIVGFSNHLIIKDMNGLYTVEIPLPHPNGDTNPINIIAADIQIIKNKSFFILLQTNKGDLLKLQLHKNLNSSQTNVLQVSMSYFDTIPPANSLHIFNNGYMFANSEFNDNWLFQFNSLGSENFQLERSFKKHESLTNLSRIDNLQTLNPLIDTSLISSVNIPTSSDILTRSTDTSLRVLSSSINFINLTSSNLPPNPQNIWTLKYNVTNDNYHHLLVLGFENTTTFLQIENDSIKDLKLPDKDTFLLKNDKTIHMNSMLAATIIQVCNNRCIQISIKDVYKQKLNWFPPAGITIVAADSTPTQLVLALSNNDIVYLEIQDNGSLIESTKRLSISTRITSLAMYYNPKKPLERCKFLIVATDDKLINVISLSHESSSNEDEDEDDNFLEIVSFQKLTDVANAVLYTPGFIHVGLNNGVYARSRIMDTGGKQTATGIITDVWNKYLGVKKVSLSLIKRTALSLTDSEDDEEEEEGEEEEKKDGQESIERSNSKEEQDEEKEQELSACILATSDSTWASYQQNDVFYIRPVSFPKEIKSLTTISEITTETLKFNGCCSLSKSGKLIIGQFKDFIFNDKWFNLEEIPLSLDNNEKQQNSEESREDSSDSDDDEEDDDESHVDIQKYRNKSILPFNSYTIFIDNLIDGNGQCRISITDSDKRFLEFIEEDGTRRNFQILPNMSCLSANLINFSKGNNYHLILSSRDNKLLCFEILIKKSSFEVQLMHETNVDDRINTFCAFNNMVLVPVHGKLILYTLGKKQLLKKSISNTTPSTTKIVKLINWKNRRIAVADIHESVTIYQFFENQFIPLVSDITKRHVTTIKFLDPFTVIGGDRFGNIWTLRIPQEAQSDDTESILTNTKDKKLSGNLMETPYKFQLLNHYYVNDIILNIFVIPNIHLSGRDCILYTGLQGTVGVLVPIISKNEVMLLKKLEDNITDLETNMTTFMNTNEKDEDSTNLNTTNMEDLQLIKDRKIKEEPLEGRYSLVGRDHSVYRGYYAPVRNIIDGDLCETYQKLPSLEQNVICKKLSSGNITHNDILKAINEIRTSYI</sequence>
<gene>
    <name evidence="9" type="ORF">KABA2_04S12848</name>
</gene>
<evidence type="ECO:0000259" key="6">
    <source>
        <dbReference type="Pfam" id="PF03178"/>
    </source>
</evidence>
<feature type="compositionally biased region" description="Basic and acidic residues" evidence="5">
    <location>
        <begin position="846"/>
        <end position="860"/>
    </location>
</feature>
<protein>
    <submittedName>
        <fullName evidence="9">Similar to Saccharomyces cerevisiae YML049C RSE1 Protein involved in pre-mRNA splicing</fullName>
    </submittedName>
</protein>
<dbReference type="GO" id="GO:0003676">
    <property type="term" value="F:nucleic acid binding"/>
    <property type="evidence" value="ECO:0007669"/>
    <property type="project" value="InterPro"/>
</dbReference>
<evidence type="ECO:0000256" key="2">
    <source>
        <dbReference type="ARBA" id="ARBA00022664"/>
    </source>
</evidence>
<comment type="subcellular location">
    <subcellularLocation>
        <location evidence="1">Nucleus</location>
    </subcellularLocation>
</comment>
<dbReference type="OrthoDB" id="436637at2759"/>
<feature type="region of interest" description="Disordered" evidence="5">
    <location>
        <begin position="719"/>
        <end position="759"/>
    </location>
</feature>
<dbReference type="Gene3D" id="2.130.10.10">
    <property type="entry name" value="YVTN repeat-like/Quinoprotein amine dehydrogenase"/>
    <property type="match status" value="3"/>
</dbReference>
<dbReference type="Pfam" id="PF23726">
    <property type="entry name" value="Beta-prop_RSE1_2nd"/>
    <property type="match status" value="1"/>
</dbReference>
<dbReference type="InterPro" id="IPR050358">
    <property type="entry name" value="RSE1/DDB1/CFT1"/>
</dbReference>
<dbReference type="RefSeq" id="XP_041406567.1">
    <property type="nucleotide sequence ID" value="XM_041550633.1"/>
</dbReference>
<dbReference type="GO" id="GO:0005634">
    <property type="term" value="C:nucleus"/>
    <property type="evidence" value="ECO:0007669"/>
    <property type="project" value="UniProtKB-SubCell"/>
</dbReference>
<dbReference type="InterPro" id="IPR004871">
    <property type="entry name" value="RSE1/DDB1/CPSF1_C"/>
</dbReference>
<reference evidence="9 10" key="1">
    <citation type="submission" date="2020-05" db="EMBL/GenBank/DDBJ databases">
        <authorList>
            <person name="Casaregola S."/>
            <person name="Devillers H."/>
            <person name="Grondin C."/>
        </authorList>
    </citation>
    <scope>NUCLEOTIDE SEQUENCE [LARGE SCALE GENOMIC DNA]</scope>
    <source>
        <strain evidence="9 10">CLIB 1767</strain>
    </source>
</reference>
<feature type="domain" description="RSE1/DDB1/CPSF1 C-terminal" evidence="6">
    <location>
        <begin position="960"/>
        <end position="1268"/>
    </location>
</feature>
<feature type="compositionally biased region" description="Acidic residues" evidence="5">
    <location>
        <begin position="861"/>
        <end position="873"/>
    </location>
</feature>
<feature type="domain" description="RSE1/DDB1/CPSF1 second beta-propeller" evidence="8">
    <location>
        <begin position="446"/>
        <end position="803"/>
    </location>
</feature>
<comment type="caution">
    <text evidence="9">The sequence shown here is derived from an EMBL/GenBank/DDBJ whole genome shotgun (WGS) entry which is preliminary data.</text>
</comment>
<keyword evidence="10" id="KW-1185">Reference proteome</keyword>
<feature type="region of interest" description="Disordered" evidence="5">
    <location>
        <begin position="845"/>
        <end position="875"/>
    </location>
</feature>
<feature type="domain" description="RSE1/DDB1/CPSF1 first beta-propeller" evidence="7">
    <location>
        <begin position="21"/>
        <end position="392"/>
    </location>
</feature>
<evidence type="ECO:0000313" key="10">
    <source>
        <dbReference type="Proteomes" id="UP000644660"/>
    </source>
</evidence>
<feature type="coiled-coil region" evidence="4">
    <location>
        <begin position="1176"/>
        <end position="1203"/>
    </location>
</feature>
<dbReference type="Pfam" id="PF03178">
    <property type="entry name" value="CPSF_A"/>
    <property type="match status" value="1"/>
</dbReference>
<name>A0A8H2ZHF9_9SACH</name>
<dbReference type="InterPro" id="IPR015943">
    <property type="entry name" value="WD40/YVTN_repeat-like_dom_sf"/>
</dbReference>
<dbReference type="InterPro" id="IPR058543">
    <property type="entry name" value="Beta-prop_RSE1/DDB1/CPSF1_2nd"/>
</dbReference>